<dbReference type="Pfam" id="PF12705">
    <property type="entry name" value="PDDEXK_1"/>
    <property type="match status" value="1"/>
</dbReference>
<evidence type="ECO:0000313" key="4">
    <source>
        <dbReference type="Proteomes" id="UP001059822"/>
    </source>
</evidence>
<dbReference type="Proteomes" id="UP001059985">
    <property type="component" value="Chromosome"/>
</dbReference>
<evidence type="ECO:0000313" key="2">
    <source>
        <dbReference type="EMBL" id="UTO55239.1"/>
    </source>
</evidence>
<evidence type="ECO:0000313" key="3">
    <source>
        <dbReference type="EMBL" id="UTO56159.1"/>
    </source>
</evidence>
<keyword evidence="5" id="KW-1185">Reference proteome</keyword>
<dbReference type="EMBL" id="CP089286">
    <property type="protein sequence ID" value="UTO55239.1"/>
    <property type="molecule type" value="Genomic_DNA"/>
</dbReference>
<evidence type="ECO:0000313" key="5">
    <source>
        <dbReference type="Proteomes" id="UP001059985"/>
    </source>
</evidence>
<evidence type="ECO:0000259" key="1">
    <source>
        <dbReference type="Pfam" id="PF12705"/>
    </source>
</evidence>
<accession>A0A9Q9BYN9</accession>
<dbReference type="InterPro" id="IPR038726">
    <property type="entry name" value="PDDEXK_AddAB-type"/>
</dbReference>
<dbReference type="Proteomes" id="UP001059822">
    <property type="component" value="Chromosome"/>
</dbReference>
<dbReference type="RefSeq" id="WP_218213913.1">
    <property type="nucleotide sequence ID" value="NZ_CP060793.1"/>
</dbReference>
<gene>
    <name evidence="3" type="ORF">LUA81_03495</name>
    <name evidence="2" type="ORF">LUA82_03530</name>
</gene>
<organism evidence="2 4">
    <name type="scientific">Neoehrlichia mikurensis</name>
    <dbReference type="NCBI Taxonomy" id="89586"/>
    <lineage>
        <taxon>Bacteria</taxon>
        <taxon>Pseudomonadati</taxon>
        <taxon>Pseudomonadota</taxon>
        <taxon>Alphaproteobacteria</taxon>
        <taxon>Rickettsiales</taxon>
        <taxon>Anaplasmataceae</taxon>
        <taxon>Candidatus Neoehrlichia</taxon>
    </lineage>
</organism>
<dbReference type="AlphaFoldDB" id="A0A9Q9BYN9"/>
<protein>
    <submittedName>
        <fullName evidence="2">PD-(D/E)XK nuclease family protein</fullName>
    </submittedName>
</protein>
<proteinExistence type="predicted"/>
<dbReference type="EMBL" id="CP089285">
    <property type="protein sequence ID" value="UTO56159.1"/>
    <property type="molecule type" value="Genomic_DNA"/>
</dbReference>
<sequence length="873" mass="102660">MNNSQVFTVHCSESFLDVVAHYICTQYNTIVIVPDEDDVKFISTVLIKLNYNMDNTVILSFMEVKRKLVMLHEDADDTKLLFLMQFIESWNKENDDNYSVLLSNELLSLLDELQVNCIQFDSLRDLFVVDDSEYWQKTSKFLCDLVHKWKLKYDVNLIKNFCIDELICQWKEHYPSYKVILAVMDCSKLFLHFVRAVYKLIDSKIILPYVNFDISDNDWQNLDKKHYQYSIKNVLYELNITRQDVKQLECKSYYNIIIEKLFNFNVLFNTSNDKSTNFNNIELITCTSEEEEAYVVCNLITLYEGAKVFVSNNSLVSRIRSILNIDNMQACNNNNYLIPVFLLYVIDAVLLSNSLSLLSLLKHPFVRLGYAIDEYNILLDEFELQVIRQRSDVNFNNFDEICDSLSVFCNKITAALSPLVLANDQSISDISSAHVLCVRYFISGNQDCDIILIIEEFFTYLQNMLKDITIYSLGKYKEILKLILDNYFSCNIFDRLTNVNVISREVVILAGFNEEEHYNNGTFLNSSMRQKIGLPSADEQEGYFNYILYSILYTKKVYITRSIRSFGKITEEPILIKYLRILLEEYNYINYDTLRYRHAFNNIEIKPYNNYAYNVGLEVRLKTFSVITTTAIEDLINNPYVFYVRNVLNIAPIKEINTQFLLKDFGNAIHIIFQKYLLQVGINNNYDLLMKIAEHEFANLYKNCTYAESMWWPKFKKISDNFFDLDIKRKNNVRFIEVEKVFSWRINPEITVIAKCDRVEYLKDGSIAIIDYKTGNIPLQIDIQHGFAPQLIVQALAVMYSTNRQISDLAYWKVDTEQVSVVSIKDFDNIIRFTEENLSKFLNSYLYDEILFHHINNSESSRYKDYELLMRNK</sequence>
<name>A0A9Q9BYN9_9RICK</name>
<reference evidence="2" key="1">
    <citation type="journal article" date="2022" name="Microorganisms">
        <title>Assembly and Comparison of Ca. Neoehrlichia mikurensis Genomes.</title>
        <authorList>
            <person name="Azagi T."/>
            <person name="Dirks R.P."/>
            <person name="Yebra-Pimentel E.S."/>
            <person name="Schaap P.J."/>
            <person name="Koehorst J.J."/>
            <person name="Esser H.J."/>
            <person name="Sprong H."/>
        </authorList>
    </citation>
    <scope>NUCLEOTIDE SEQUENCE</scope>
    <source>
        <strain evidence="3">18-2804</strain>
        <strain evidence="2">18-2837</strain>
    </source>
</reference>
<feature type="domain" description="PD-(D/E)XK endonuclease-like" evidence="1">
    <location>
        <begin position="628"/>
        <end position="829"/>
    </location>
</feature>